<accession>A0A5P8WK15</accession>
<dbReference type="AlphaFoldDB" id="A0A5P8WK15"/>
<sequence length="39" mass="4484">MSWVTKNKLMYLDFSQDIDQPKSTTGVVLLNQALTKLKQ</sequence>
<dbReference type="EMBL" id="CP045230">
    <property type="protein sequence ID" value="QFS52792.1"/>
    <property type="molecule type" value="Genomic_DNA"/>
</dbReference>
<evidence type="ECO:0000313" key="1">
    <source>
        <dbReference type="EMBL" id="QFS52792.1"/>
    </source>
</evidence>
<keyword evidence="2" id="KW-1185">Reference proteome</keyword>
<proteinExistence type="predicted"/>
<organism evidence="1 2">
    <name type="scientific">Nostoc sphaeroides CCNUC1</name>
    <dbReference type="NCBI Taxonomy" id="2653204"/>
    <lineage>
        <taxon>Bacteria</taxon>
        <taxon>Bacillati</taxon>
        <taxon>Cyanobacteriota</taxon>
        <taxon>Cyanophyceae</taxon>
        <taxon>Nostocales</taxon>
        <taxon>Nostocaceae</taxon>
        <taxon>Nostoc</taxon>
    </lineage>
</organism>
<reference evidence="1 2" key="1">
    <citation type="submission" date="2019-10" db="EMBL/GenBank/DDBJ databases">
        <title>Genomic and transcriptomic insights into the perfect genentic adaptation of a filamentous nitrogen-fixing cyanobacterium to rice fields.</title>
        <authorList>
            <person name="Chen Z."/>
        </authorList>
    </citation>
    <scope>NUCLEOTIDE SEQUENCE [LARGE SCALE GENOMIC DNA]</scope>
    <source>
        <strain evidence="1">CCNUC1</strain>
    </source>
</reference>
<gene>
    <name evidence="1" type="ORF">GXM_10056</name>
</gene>
<dbReference type="Proteomes" id="UP000326678">
    <property type="component" value="Chromosome pGXM03"/>
</dbReference>
<dbReference type="KEGG" id="nsh:GXM_10056"/>
<protein>
    <submittedName>
        <fullName evidence="1">Uncharacterized protein</fullName>
    </submittedName>
</protein>
<name>A0A5P8WK15_9NOSO</name>
<evidence type="ECO:0000313" key="2">
    <source>
        <dbReference type="Proteomes" id="UP000326678"/>
    </source>
</evidence>